<comment type="cofactor">
    <cofactor evidence="1">
        <name>FAD</name>
        <dbReference type="ChEBI" id="CHEBI:57692"/>
    </cofactor>
</comment>
<dbReference type="SUPFAM" id="SSF55424">
    <property type="entry name" value="FAD/NAD-linked reductases, dimerisation (C-terminal) domain"/>
    <property type="match status" value="1"/>
</dbReference>
<keyword evidence="13" id="KW-1015">Disulfide bond</keyword>
<organism evidence="21 22">
    <name type="scientific">Halomarina halobia</name>
    <dbReference type="NCBI Taxonomy" id="3033386"/>
    <lineage>
        <taxon>Archaea</taxon>
        <taxon>Methanobacteriati</taxon>
        <taxon>Methanobacteriota</taxon>
        <taxon>Stenosarchaea group</taxon>
        <taxon>Halobacteria</taxon>
        <taxon>Halobacteriales</taxon>
        <taxon>Natronomonadaceae</taxon>
        <taxon>Halomarina</taxon>
    </lineage>
</organism>
<evidence type="ECO:0000256" key="8">
    <source>
        <dbReference type="ARBA" id="ARBA00022723"/>
    </source>
</evidence>
<dbReference type="Gene3D" id="3.50.50.60">
    <property type="entry name" value="FAD/NAD(P)-binding domain"/>
    <property type="match status" value="2"/>
</dbReference>
<dbReference type="GO" id="GO:0046689">
    <property type="term" value="P:response to mercury ion"/>
    <property type="evidence" value="ECO:0007669"/>
    <property type="project" value="UniProtKB-KW"/>
</dbReference>
<evidence type="ECO:0000256" key="14">
    <source>
        <dbReference type="ARBA" id="ARBA00023284"/>
    </source>
</evidence>
<reference evidence="21 22" key="1">
    <citation type="journal article" date="2019" name="Int. J. Syst. Evol. Microbiol.">
        <title>The Global Catalogue of Microorganisms (GCM) 10K type strain sequencing project: providing services to taxonomists for standard genome sequencing and annotation.</title>
        <authorList>
            <consortium name="The Broad Institute Genomics Platform"/>
            <consortium name="The Broad Institute Genome Sequencing Center for Infectious Disease"/>
            <person name="Wu L."/>
            <person name="Ma J."/>
        </authorList>
    </citation>
    <scope>NUCLEOTIDE SEQUENCE [LARGE SCALE GENOMIC DNA]</scope>
    <source>
        <strain evidence="21 22">PSR21</strain>
    </source>
</reference>
<dbReference type="SUPFAM" id="SSF51905">
    <property type="entry name" value="FAD/NAD(P)-binding domain"/>
    <property type="match status" value="1"/>
</dbReference>
<evidence type="ECO:0000256" key="4">
    <source>
        <dbReference type="ARBA" id="ARBA00012661"/>
    </source>
</evidence>
<feature type="domain" description="Pyridine nucleotide-disulphide oxidoreductase dimerisation" evidence="19">
    <location>
        <begin position="397"/>
        <end position="505"/>
    </location>
</feature>
<evidence type="ECO:0000313" key="21">
    <source>
        <dbReference type="EMBL" id="MFC7318556.1"/>
    </source>
</evidence>
<comment type="catalytic activity">
    <reaction evidence="16">
        <text>Hg + NADP(+) + H(+) = Hg(2+) + NADPH</text>
        <dbReference type="Rhea" id="RHEA:23856"/>
        <dbReference type="ChEBI" id="CHEBI:15378"/>
        <dbReference type="ChEBI" id="CHEBI:16170"/>
        <dbReference type="ChEBI" id="CHEBI:16793"/>
        <dbReference type="ChEBI" id="CHEBI:57783"/>
        <dbReference type="ChEBI" id="CHEBI:58349"/>
        <dbReference type="EC" id="1.16.1.1"/>
    </reaction>
</comment>
<evidence type="ECO:0000313" key="22">
    <source>
        <dbReference type="Proteomes" id="UP001596547"/>
    </source>
</evidence>
<evidence type="ECO:0000256" key="15">
    <source>
        <dbReference type="ARBA" id="ARBA00031725"/>
    </source>
</evidence>
<evidence type="ECO:0000256" key="7">
    <source>
        <dbReference type="ARBA" id="ARBA00022630"/>
    </source>
</evidence>
<dbReference type="PRINTS" id="PR00368">
    <property type="entry name" value="FADPNR"/>
</dbReference>
<evidence type="ECO:0000259" key="20">
    <source>
        <dbReference type="Pfam" id="PF07992"/>
    </source>
</evidence>
<feature type="region of interest" description="Disordered" evidence="18">
    <location>
        <begin position="362"/>
        <end position="390"/>
    </location>
</feature>
<dbReference type="NCBIfam" id="TIGR02053">
    <property type="entry name" value="MerA"/>
    <property type="match status" value="1"/>
</dbReference>
<gene>
    <name evidence="21" type="primary">merA</name>
    <name evidence="21" type="ORF">ACFQPE_17405</name>
</gene>
<name>A0ABD6ADG1_9EURY</name>
<evidence type="ECO:0000256" key="5">
    <source>
        <dbReference type="ARBA" id="ARBA00014791"/>
    </source>
</evidence>
<dbReference type="Proteomes" id="UP001596547">
    <property type="component" value="Unassembled WGS sequence"/>
</dbReference>
<dbReference type="EC" id="1.16.1.1" evidence="4"/>
<keyword evidence="8" id="KW-0479">Metal-binding</keyword>
<dbReference type="Pfam" id="PF02852">
    <property type="entry name" value="Pyr_redox_dim"/>
    <property type="match status" value="1"/>
</dbReference>
<evidence type="ECO:0000256" key="6">
    <source>
        <dbReference type="ARBA" id="ARBA00022466"/>
    </source>
</evidence>
<evidence type="ECO:0000259" key="19">
    <source>
        <dbReference type="Pfam" id="PF02852"/>
    </source>
</evidence>
<dbReference type="GeneID" id="79317259"/>
<dbReference type="GO" id="GO:0046872">
    <property type="term" value="F:metal ion binding"/>
    <property type="evidence" value="ECO:0007669"/>
    <property type="project" value="UniProtKB-KW"/>
</dbReference>
<dbReference type="PRINTS" id="PR00411">
    <property type="entry name" value="PNDRDTASEI"/>
</dbReference>
<protein>
    <recommendedName>
        <fullName evidence="5">Mercuric reductase</fullName>
        <ecNumber evidence="4">1.16.1.1</ecNumber>
    </recommendedName>
    <alternativeName>
        <fullName evidence="15">Hg(II) reductase</fullName>
    </alternativeName>
</protein>
<evidence type="ECO:0000256" key="10">
    <source>
        <dbReference type="ARBA" id="ARBA00022857"/>
    </source>
</evidence>
<dbReference type="InterPro" id="IPR036188">
    <property type="entry name" value="FAD/NAD-bd_sf"/>
</dbReference>
<evidence type="ECO:0000256" key="18">
    <source>
        <dbReference type="SAM" id="MobiDB-lite"/>
    </source>
</evidence>
<evidence type="ECO:0000256" key="17">
    <source>
        <dbReference type="RuleBase" id="RU003691"/>
    </source>
</evidence>
<keyword evidence="6" id="KW-0475">Mercuric resistance</keyword>
<dbReference type="RefSeq" id="WP_276306602.1">
    <property type="nucleotide sequence ID" value="NZ_CP119993.1"/>
</dbReference>
<accession>A0ABD6ADG1</accession>
<comment type="caution">
    <text evidence="21">The sequence shown here is derived from an EMBL/GenBank/DDBJ whole genome shotgun (WGS) entry which is preliminary data.</text>
</comment>
<keyword evidence="7 17" id="KW-0285">Flavoprotein</keyword>
<evidence type="ECO:0000256" key="11">
    <source>
        <dbReference type="ARBA" id="ARBA00022914"/>
    </source>
</evidence>
<dbReference type="InterPro" id="IPR023753">
    <property type="entry name" value="FAD/NAD-binding_dom"/>
</dbReference>
<dbReference type="AlphaFoldDB" id="A0ABD6ADG1"/>
<keyword evidence="22" id="KW-1185">Reference proteome</keyword>
<evidence type="ECO:0000256" key="3">
    <source>
        <dbReference type="ARBA" id="ARBA00011738"/>
    </source>
</evidence>
<evidence type="ECO:0000256" key="2">
    <source>
        <dbReference type="ARBA" id="ARBA00007532"/>
    </source>
</evidence>
<keyword evidence="14 17" id="KW-0676">Redox-active center</keyword>
<sequence>MSAECEYDLVVLGGGAAAFAALTEASGRGLSTALVNAGLPLGGTCVNVGCVPSKHLLEVGKVAFEPPRNPFEAVQYGEGEPTTDWATALDEKDRLVAQLRERNYVDVAEHFEIDVYEGYGRFADGEGRSPSGSRAAPADSPTIEIVDGDDEGTAITGEKALIATGSSPRIAPLDGIEDVPYETSETILARRDLPESIVVIGGGYIGLEWGQILHHVGTDVTILQRSEHVLSKMEGQLGRELRRCFEAEGIEVVTDVDIRRVESADAVATDGGTRAAERGVAVTADVDGEHRRFTATDLFVATGVRPNSEDIGLDAIGVETDGSGAVVVDEYLRTANADVYAAGDVVGEPMLETVAAKEGNHAVKNAFGSQERRASDRSSGRSPREETGGKTIDYNAVPKVVFTSPEVAAVGTTEREYVAEHGTCSCRTVDMEDVPKAMAVEDTRGLLQVVKHHETDEIVGVHVVGPRAADMIPEATLAVKFGLTVDDIIDTVHPFPTFSEAFKHACQAFHRDTSTMSCCVE</sequence>
<dbReference type="InterPro" id="IPR021179">
    <property type="entry name" value="Mercury_reductase_MerA"/>
</dbReference>
<evidence type="ECO:0000256" key="16">
    <source>
        <dbReference type="ARBA" id="ARBA00048984"/>
    </source>
</evidence>
<evidence type="ECO:0000256" key="1">
    <source>
        <dbReference type="ARBA" id="ARBA00001974"/>
    </source>
</evidence>
<dbReference type="Pfam" id="PF07992">
    <property type="entry name" value="Pyr_redox_2"/>
    <property type="match status" value="1"/>
</dbReference>
<evidence type="ECO:0000256" key="13">
    <source>
        <dbReference type="ARBA" id="ARBA00023157"/>
    </source>
</evidence>
<dbReference type="FunFam" id="3.30.390.30:FF:000001">
    <property type="entry name" value="Dihydrolipoyl dehydrogenase"/>
    <property type="match status" value="1"/>
</dbReference>
<evidence type="ECO:0000256" key="12">
    <source>
        <dbReference type="ARBA" id="ARBA00023002"/>
    </source>
</evidence>
<proteinExistence type="inferred from homology"/>
<evidence type="ECO:0000256" key="9">
    <source>
        <dbReference type="ARBA" id="ARBA00022827"/>
    </source>
</evidence>
<dbReference type="PANTHER" id="PTHR43014">
    <property type="entry name" value="MERCURIC REDUCTASE"/>
    <property type="match status" value="1"/>
</dbReference>
<keyword evidence="11" id="KW-0476">Mercury</keyword>
<keyword evidence="12 17" id="KW-0560">Oxidoreductase</keyword>
<comment type="subunit">
    <text evidence="3">Homodimer.</text>
</comment>
<dbReference type="PANTHER" id="PTHR43014:SF4">
    <property type="entry name" value="PYRIDINE NUCLEOTIDE-DISULFIDE OXIDOREDUCTASE RCLA-RELATED"/>
    <property type="match status" value="1"/>
</dbReference>
<dbReference type="InterPro" id="IPR004099">
    <property type="entry name" value="Pyr_nucl-diS_OxRdtase_dimer"/>
</dbReference>
<dbReference type="Gene3D" id="3.30.390.30">
    <property type="match status" value="1"/>
</dbReference>
<dbReference type="GO" id="GO:0016152">
    <property type="term" value="F:mercury (II) reductase (NADP+) activity"/>
    <property type="evidence" value="ECO:0007669"/>
    <property type="project" value="UniProtKB-EC"/>
</dbReference>
<dbReference type="EMBL" id="JBHTBF010000003">
    <property type="protein sequence ID" value="MFC7318556.1"/>
    <property type="molecule type" value="Genomic_DNA"/>
</dbReference>
<comment type="similarity">
    <text evidence="2 17">Belongs to the class-I pyridine nucleotide-disulfide oxidoreductase family.</text>
</comment>
<feature type="compositionally biased region" description="Basic and acidic residues" evidence="18">
    <location>
        <begin position="370"/>
        <end position="388"/>
    </location>
</feature>
<keyword evidence="9 17" id="KW-0274">FAD</keyword>
<feature type="domain" description="FAD/NAD(P)-binding" evidence="20">
    <location>
        <begin position="7"/>
        <end position="359"/>
    </location>
</feature>
<dbReference type="PROSITE" id="PS00076">
    <property type="entry name" value="PYRIDINE_REDOX_1"/>
    <property type="match status" value="1"/>
</dbReference>
<dbReference type="InterPro" id="IPR016156">
    <property type="entry name" value="FAD/NAD-linked_Rdtase_dimer_sf"/>
</dbReference>
<dbReference type="PIRSF" id="PIRSF000350">
    <property type="entry name" value="Mercury_reductase_MerA"/>
    <property type="match status" value="1"/>
</dbReference>
<dbReference type="InterPro" id="IPR001100">
    <property type="entry name" value="Pyr_nuc-diS_OxRdtase"/>
</dbReference>
<keyword evidence="10" id="KW-0521">NADP</keyword>
<dbReference type="InterPro" id="IPR012999">
    <property type="entry name" value="Pyr_OxRdtase_I_AS"/>
</dbReference>